<keyword evidence="5" id="KW-0509">mRNA transport</keyword>
<dbReference type="PANTHER" id="PTHR11225:SF4">
    <property type="entry name" value="NUCLEAR PORE COMPLEX PROTEIN NUP93"/>
    <property type="match status" value="1"/>
</dbReference>
<keyword evidence="5" id="KW-0811">Translocation</keyword>
<dbReference type="Pfam" id="PF04097">
    <property type="entry name" value="Nic96"/>
    <property type="match status" value="1"/>
</dbReference>
<dbReference type="WormBase" id="SRAE_2000304000">
    <property type="protein sequence ID" value="SRP04366"/>
    <property type="gene ID" value="WBGene00263260"/>
</dbReference>
<keyword evidence="5" id="KW-0472">Membrane</keyword>
<sequence length="699" mass="81226">MNDIYTFQSSCSVDNDINFIKFFNDVTETTAFDADILFLNRKAQELRKVNSIGGTSSKMLFCVNKKNFPKKKKDISIPERLLPQLQKALAEEIQTYALKKNPSSLSTSFQKIINNNMEISNNQIWRKVLHFFNKPIPNKYKTTLEFRTSEEFFESLMQFSMSYLQKEFKEHMENVVSKNLKLAKRGGRPGNEYLIEGFLNVIRLKCYYDVQDGIFGSHPIWQVIFCAFRIGDYELVGRCVEKISNQGLYKRVIDVLKRSKESIKLSKEEENDLKAEYDEEISKSRDPYKKAVYAVFLNKEVNEVNDNLENWIWSKLVSVYVSKDDGKSKLIELQKLIKEECGENYFVDGQRNYTKYFGVLWLTGQLEAAIDILYRGEYLIEATHIAILCHEAEFLLILPNLSDDILLPCNYLNEYLCGLNFPKLIIYYMQRFEETDILSFIAYGQFLKNFETSCNENLFGVCVSRVLCDNDLQRDEILGYINEDGTVTEGILHRYGNLCATEVIIQTAKDLNFQGKRIESIKLYTLVHDVDTAAKILCELLGSIIISKSRSRSTVLDFAVWFIKLTSKPKYKINDNNISSTLQLLVDLGTFFEYAQEKRNREAITYMQQFEILPQYIDSIQKAVDAYHVMTTEIRMILPDIVLAYVNCLVDQVNDQNDDTEKLFLKEMGQALFKYVGIIPYKFPPHIHTKLLQLFGFFK</sequence>
<dbReference type="AlphaFoldDB" id="A0A090LJS4"/>
<dbReference type="PANTHER" id="PTHR11225">
    <property type="entry name" value="NUCLEAR PORE COMPLEX PROTEIN NUP93 NUCLEOPORIN NUP93 DEAD EYE PROTEIN"/>
    <property type="match status" value="1"/>
</dbReference>
<dbReference type="GO" id="GO:0017056">
    <property type="term" value="F:structural constituent of nuclear pore"/>
    <property type="evidence" value="ECO:0007669"/>
    <property type="project" value="InterPro"/>
</dbReference>
<dbReference type="InterPro" id="IPR007231">
    <property type="entry name" value="Nucleoporin_int_Nup93/Nic96"/>
</dbReference>
<evidence type="ECO:0000313" key="9">
    <source>
        <dbReference type="WormBase" id="SRAE_2000304000"/>
    </source>
</evidence>
<proteinExistence type="inferred from homology"/>
<comment type="subcellular location">
    <subcellularLocation>
        <location evidence="1 5">Nucleus</location>
        <location evidence="1 5">Nuclear pore complex</location>
    </subcellularLocation>
</comment>
<evidence type="ECO:0000313" key="6">
    <source>
        <dbReference type="EMBL" id="CEF68383.1"/>
    </source>
</evidence>
<evidence type="ECO:0000256" key="1">
    <source>
        <dbReference type="ARBA" id="ARBA00004567"/>
    </source>
</evidence>
<gene>
    <name evidence="6 8 9" type="ORF">SRAE_2000304000</name>
</gene>
<dbReference type="GO" id="GO:0006606">
    <property type="term" value="P:protein import into nucleus"/>
    <property type="evidence" value="ECO:0007669"/>
    <property type="project" value="TreeGrafter"/>
</dbReference>
<dbReference type="GO" id="GO:0016973">
    <property type="term" value="P:poly(A)+ mRNA export from nucleus"/>
    <property type="evidence" value="ECO:0007669"/>
    <property type="project" value="TreeGrafter"/>
</dbReference>
<evidence type="ECO:0000256" key="4">
    <source>
        <dbReference type="ARBA" id="ARBA00023242"/>
    </source>
</evidence>
<evidence type="ECO:0000256" key="2">
    <source>
        <dbReference type="ARBA" id="ARBA00010186"/>
    </source>
</evidence>
<dbReference type="OrthoDB" id="1918363at2759"/>
<dbReference type="CTD" id="36380753"/>
<dbReference type="GO" id="GO:0005643">
    <property type="term" value="C:nuclear pore"/>
    <property type="evidence" value="ECO:0007669"/>
    <property type="project" value="UniProtKB-SubCell"/>
</dbReference>
<evidence type="ECO:0000313" key="8">
    <source>
        <dbReference type="WBParaSite" id="SRAE_2000304000.1"/>
    </source>
</evidence>
<comment type="similarity">
    <text evidence="2 5">Belongs to the nucleoporin interacting component (NIC) family.</text>
</comment>
<dbReference type="Proteomes" id="UP000035682">
    <property type="component" value="Unplaced"/>
</dbReference>
<organism evidence="6">
    <name type="scientific">Strongyloides ratti</name>
    <name type="common">Parasitic roundworm</name>
    <dbReference type="NCBI Taxonomy" id="34506"/>
    <lineage>
        <taxon>Eukaryota</taxon>
        <taxon>Metazoa</taxon>
        <taxon>Ecdysozoa</taxon>
        <taxon>Nematoda</taxon>
        <taxon>Chromadorea</taxon>
        <taxon>Rhabditida</taxon>
        <taxon>Tylenchina</taxon>
        <taxon>Panagrolaimomorpha</taxon>
        <taxon>Strongyloidoidea</taxon>
        <taxon>Strongyloididae</taxon>
        <taxon>Strongyloides</taxon>
    </lineage>
</organism>
<dbReference type="OMA" id="WMKHIID"/>
<keyword evidence="4 5" id="KW-0539">Nucleus</keyword>
<accession>A0A090LJS4</accession>
<keyword evidence="7" id="KW-1185">Reference proteome</keyword>
<name>A0A090LJS4_STRRB</name>
<dbReference type="EMBL" id="LN609529">
    <property type="protein sequence ID" value="CEF68383.1"/>
    <property type="molecule type" value="Genomic_DNA"/>
</dbReference>
<evidence type="ECO:0000256" key="3">
    <source>
        <dbReference type="ARBA" id="ARBA00023132"/>
    </source>
</evidence>
<dbReference type="STRING" id="34506.A0A090LJS4"/>
<keyword evidence="5" id="KW-0813">Transport</keyword>
<protein>
    <recommendedName>
        <fullName evidence="5">Nuclear pore protein</fullName>
    </recommendedName>
</protein>
<evidence type="ECO:0000256" key="5">
    <source>
        <dbReference type="RuleBase" id="RU364035"/>
    </source>
</evidence>
<reference evidence="8" key="2">
    <citation type="submission" date="2020-12" db="UniProtKB">
        <authorList>
            <consortium name="WormBaseParasite"/>
        </authorList>
    </citation>
    <scope>IDENTIFICATION</scope>
</reference>
<keyword evidence="3 5" id="KW-0906">Nuclear pore complex</keyword>
<evidence type="ECO:0000313" key="7">
    <source>
        <dbReference type="Proteomes" id="UP000035682"/>
    </source>
</evidence>
<dbReference type="RefSeq" id="XP_024507583.1">
    <property type="nucleotide sequence ID" value="XM_024654187.1"/>
</dbReference>
<dbReference type="GeneID" id="36380753"/>
<dbReference type="WBParaSite" id="SRAE_2000304000.1">
    <property type="protein sequence ID" value="SRAE_2000304000.1"/>
    <property type="gene ID" value="WBGene00263260"/>
</dbReference>
<keyword evidence="5" id="KW-0653">Protein transport</keyword>
<reference evidence="6 7" key="1">
    <citation type="submission" date="2014-09" db="EMBL/GenBank/DDBJ databases">
        <authorList>
            <person name="Martin A.A."/>
        </authorList>
    </citation>
    <scope>NUCLEOTIDE SEQUENCE</scope>
    <source>
        <strain evidence="7">ED321</strain>
        <strain evidence="6">ED321 Heterogonic</strain>
    </source>
</reference>